<dbReference type="KEGG" id="vg:80518580"/>
<proteinExistence type="predicted"/>
<dbReference type="GeneID" id="80518580"/>
<dbReference type="EMBL" id="KY523104">
    <property type="protein sequence ID" value="QKU35161.1"/>
    <property type="molecule type" value="Genomic_DNA"/>
</dbReference>
<protein>
    <submittedName>
        <fullName evidence="1">Uncharacterized protein</fullName>
    </submittedName>
</protein>
<name>A0A6N1P2A9_9VIRU</name>
<accession>A0A6N1P2A9</accession>
<dbReference type="RefSeq" id="YP_010781816.1">
    <property type="nucleotide sequence ID" value="NC_075039.1"/>
</dbReference>
<reference evidence="1" key="1">
    <citation type="submission" date="2017-01" db="EMBL/GenBank/DDBJ databases">
        <authorList>
            <person name="Assis F.L."/>
            <person name="Abrahao J.S."/>
            <person name="Silva L."/>
            <person name="Khalil J.B."/>
            <person name="Rodrigues R."/>
            <person name="Silva L.S."/>
            <person name="Arantes T."/>
            <person name="Boratto P."/>
            <person name="Andrade M."/>
            <person name="Kroon E.G."/>
            <person name="Ribeiro B."/>
            <person name="Bergier I."/>
            <person name="Seligmann H."/>
            <person name="Ghigo E."/>
            <person name="Colson P."/>
            <person name="Levasseur A."/>
            <person name="Raoult D."/>
            <person name="Scola B.L."/>
        </authorList>
    </citation>
    <scope>NUCLEOTIDE SEQUENCE</scope>
    <source>
        <strain evidence="1">Soda lake</strain>
    </source>
</reference>
<sequence length="366" mass="42660">MNKKKFIFKAKPYTNYKVIIKSDKNNFIKISFDGDPHFGSIDVCNKEIYEINYYNDKSRILIVVIEYSHPSFKIMVNEEPIQIKQIYMNDLFKLTFWNEMQKSYGLASYNNDYEPAIFYGLMTDNDVAVLEKNKSLKVIIWVGGDINYLINRTEHVSKSIKARIDRILKIPKIKHISISSFISKNLTQLSVPFKMVPFMGIDFSYYKPVPKGPCIYLYTYPCSEEYYGKDLYMRLIEKYKNIKFIATCCSLAYKNIKNNPKANPLGIKYYTKQQLIKKVYPQCFVGLRLTNHDGLSATVQELGLMGIKCIHNGCSPSALNYNSFEDICNHIDSEYKKINEVDYALALKVKEYLTISPDFFNTKFHQ</sequence>
<reference evidence="1" key="2">
    <citation type="journal article" date="2018" name="Nat. Commun.">
        <title>Tailed giant Tupanvirus possesses the most complete translational apparatus of the known virosphere.</title>
        <authorList>
            <person name="Abrahao J."/>
            <person name="Silva L."/>
            <person name="Silva L.S."/>
            <person name="Khalil J.Y.B."/>
            <person name="Rodrigues R."/>
            <person name="Arantes T."/>
            <person name="Assis F."/>
            <person name="Boratto P."/>
            <person name="Andrade M."/>
            <person name="Kroon E.G."/>
            <person name="Ribeiro B."/>
            <person name="Bergier I."/>
            <person name="Seligmann H."/>
            <person name="Ghigo E."/>
            <person name="Colson P."/>
            <person name="Levasseur A."/>
            <person name="Kroemer G."/>
            <person name="Raoult D."/>
            <person name="La Scola B."/>
        </authorList>
    </citation>
    <scope>NUCLEOTIDE SEQUENCE [LARGE SCALE GENOMIC DNA]</scope>
    <source>
        <strain evidence="1">Soda lake</strain>
    </source>
</reference>
<evidence type="ECO:0000313" key="1">
    <source>
        <dbReference type="EMBL" id="QKU35161.1"/>
    </source>
</evidence>
<organism evidence="1">
    <name type="scientific">Tupanvirus soda lake</name>
    <dbReference type="NCBI Taxonomy" id="2126985"/>
    <lineage>
        <taxon>Viruses</taxon>
        <taxon>Varidnaviria</taxon>
        <taxon>Bamfordvirae</taxon>
        <taxon>Nucleocytoviricota</taxon>
        <taxon>Megaviricetes</taxon>
        <taxon>Imitervirales</taxon>
        <taxon>Mimiviridae</taxon>
        <taxon>Megamimivirinae</taxon>
        <taxon>Tupanvirus</taxon>
        <taxon>Tupanvirus salinum</taxon>
    </lineage>
</organism>